<organism evidence="1 2">
    <name type="scientific">Parelaphostrongylus tenuis</name>
    <name type="common">Meningeal worm</name>
    <dbReference type="NCBI Taxonomy" id="148309"/>
    <lineage>
        <taxon>Eukaryota</taxon>
        <taxon>Metazoa</taxon>
        <taxon>Ecdysozoa</taxon>
        <taxon>Nematoda</taxon>
        <taxon>Chromadorea</taxon>
        <taxon>Rhabditida</taxon>
        <taxon>Rhabditina</taxon>
        <taxon>Rhabditomorpha</taxon>
        <taxon>Strongyloidea</taxon>
        <taxon>Metastrongylidae</taxon>
        <taxon>Parelaphostrongylus</taxon>
    </lineage>
</organism>
<gene>
    <name evidence="1" type="ORF">KIN20_006493</name>
</gene>
<proteinExistence type="predicted"/>
<accession>A0AAD5QGR3</accession>
<sequence length="141" mass="15853">MTKTSKPSHANVRLQVEHLSLHYISSHRVPDEVHLSKVCGHIVRNFSRPCLKVTSLPKQALSIPLQGVILFREERSDSKHDSRYHFPLAIIPSKKKAIDDVSRGINSMFVPNRLLFPCQSNDGSVKCGRLQDCMVIAALLD</sequence>
<reference evidence="1" key="1">
    <citation type="submission" date="2021-06" db="EMBL/GenBank/DDBJ databases">
        <title>Parelaphostrongylus tenuis whole genome reference sequence.</title>
        <authorList>
            <person name="Garwood T.J."/>
            <person name="Larsen P.A."/>
            <person name="Fountain-Jones N.M."/>
            <person name="Garbe J.R."/>
            <person name="Macchietto M.G."/>
            <person name="Kania S.A."/>
            <person name="Gerhold R.W."/>
            <person name="Richards J.E."/>
            <person name="Wolf T.M."/>
        </authorList>
    </citation>
    <scope>NUCLEOTIDE SEQUENCE</scope>
    <source>
        <strain evidence="1">MNPRO001-30</strain>
        <tissue evidence="1">Meninges</tissue>
    </source>
</reference>
<comment type="caution">
    <text evidence="1">The sequence shown here is derived from an EMBL/GenBank/DDBJ whole genome shotgun (WGS) entry which is preliminary data.</text>
</comment>
<name>A0AAD5QGR3_PARTN</name>
<keyword evidence="2" id="KW-1185">Reference proteome</keyword>
<protein>
    <submittedName>
        <fullName evidence="1">Uncharacterized protein</fullName>
    </submittedName>
</protein>
<evidence type="ECO:0000313" key="2">
    <source>
        <dbReference type="Proteomes" id="UP001196413"/>
    </source>
</evidence>
<evidence type="ECO:0000313" key="1">
    <source>
        <dbReference type="EMBL" id="KAJ1350652.1"/>
    </source>
</evidence>
<dbReference type="AlphaFoldDB" id="A0AAD5QGR3"/>
<dbReference type="EMBL" id="JAHQIW010000907">
    <property type="protein sequence ID" value="KAJ1350652.1"/>
    <property type="molecule type" value="Genomic_DNA"/>
</dbReference>
<dbReference type="Proteomes" id="UP001196413">
    <property type="component" value="Unassembled WGS sequence"/>
</dbReference>